<name>A0A7W6JRG2_9SPHN</name>
<dbReference type="AlphaFoldDB" id="A0A7W6JRG2"/>
<proteinExistence type="predicted"/>
<dbReference type="EMBL" id="JACIEH010000001">
    <property type="protein sequence ID" value="MBB4097111.1"/>
    <property type="molecule type" value="Genomic_DNA"/>
</dbReference>
<evidence type="ECO:0000313" key="1">
    <source>
        <dbReference type="EMBL" id="MBB4097111.1"/>
    </source>
</evidence>
<keyword evidence="2" id="KW-1185">Reference proteome</keyword>
<accession>A0A7W6JRG2</accession>
<organism evidence="1 2">
    <name type="scientific">Sphingomonas kyeonggiensis</name>
    <dbReference type="NCBI Taxonomy" id="1268553"/>
    <lineage>
        <taxon>Bacteria</taxon>
        <taxon>Pseudomonadati</taxon>
        <taxon>Pseudomonadota</taxon>
        <taxon>Alphaproteobacteria</taxon>
        <taxon>Sphingomonadales</taxon>
        <taxon>Sphingomonadaceae</taxon>
        <taxon>Sphingomonas</taxon>
    </lineage>
</organism>
<comment type="caution">
    <text evidence="1">The sequence shown here is derived from an EMBL/GenBank/DDBJ whole genome shotgun (WGS) entry which is preliminary data.</text>
</comment>
<dbReference type="RefSeq" id="WP_183994514.1">
    <property type="nucleotide sequence ID" value="NZ_JACIEH010000001.1"/>
</dbReference>
<evidence type="ECO:0000313" key="2">
    <source>
        <dbReference type="Proteomes" id="UP000557392"/>
    </source>
</evidence>
<evidence type="ECO:0008006" key="3">
    <source>
        <dbReference type="Google" id="ProtNLM"/>
    </source>
</evidence>
<dbReference type="Proteomes" id="UP000557392">
    <property type="component" value="Unassembled WGS sequence"/>
</dbReference>
<sequence length="196" mass="21862">MIGFAFALLFLPSPEPDCGHDRAALLALDENSFDQDLQGGWRALSARGCGREAADLIRDWRLAHKAESMILYWHEGQLRAEIGETDAAIALFRQSYKPADQDHGGSWRPYVDGSIAFLRRDRAGLEAERARLAALPRPADFEEEAKGPDGKPILMPDGKPWRISWPLNLNVLDRLLRCWDKPYSQAYSCPAGKAGS</sequence>
<protein>
    <recommendedName>
        <fullName evidence="3">Tetratricopeptide repeat protein</fullName>
    </recommendedName>
</protein>
<reference evidence="1 2" key="1">
    <citation type="submission" date="2020-08" db="EMBL/GenBank/DDBJ databases">
        <title>Genomic Encyclopedia of Type Strains, Phase IV (KMG-IV): sequencing the most valuable type-strain genomes for metagenomic binning, comparative biology and taxonomic classification.</title>
        <authorList>
            <person name="Goeker M."/>
        </authorList>
    </citation>
    <scope>NUCLEOTIDE SEQUENCE [LARGE SCALE GENOMIC DNA]</scope>
    <source>
        <strain evidence="1 2">DSM 101806</strain>
    </source>
</reference>
<gene>
    <name evidence="1" type="ORF">GGR46_000644</name>
</gene>